<dbReference type="CAZy" id="CBM34">
    <property type="family name" value="Carbohydrate-Binding Module Family 34"/>
</dbReference>
<evidence type="ECO:0000259" key="3">
    <source>
        <dbReference type="SMART" id="SM00642"/>
    </source>
</evidence>
<evidence type="ECO:0000313" key="5">
    <source>
        <dbReference type="Proteomes" id="UP000001917"/>
    </source>
</evidence>
<dbReference type="HOGENOM" id="CLU_006462_6_2_9"/>
<dbReference type="GO" id="GO:0004553">
    <property type="term" value="F:hydrolase activity, hydrolyzing O-glycosyl compounds"/>
    <property type="evidence" value="ECO:0007669"/>
    <property type="project" value="InterPro"/>
</dbReference>
<evidence type="ECO:0000256" key="1">
    <source>
        <dbReference type="ARBA" id="ARBA00022801"/>
    </source>
</evidence>
<dbReference type="Pfam" id="PF02903">
    <property type="entry name" value="Alpha-amylase_N"/>
    <property type="match status" value="1"/>
</dbReference>
<dbReference type="STRING" id="521098.Aaci_2869"/>
<dbReference type="Gene3D" id="3.20.20.80">
    <property type="entry name" value="Glycosidases"/>
    <property type="match status" value="1"/>
</dbReference>
<reference evidence="5" key="1">
    <citation type="submission" date="2009-09" db="EMBL/GenBank/DDBJ databases">
        <title>The complete chromosome of Alicyclobacillus acidocaldarius subsp. acidocaldarius DSM 446.</title>
        <authorList>
            <consortium name="US DOE Joint Genome Institute (JGI-PGF)"/>
            <person name="Lucas S."/>
            <person name="Copeland A."/>
            <person name="Lapidus A."/>
            <person name="Glavina del Rio T."/>
            <person name="Dalin E."/>
            <person name="Tice H."/>
            <person name="Bruce D."/>
            <person name="Goodwin L."/>
            <person name="Pitluck S."/>
            <person name="Kyrpides N."/>
            <person name="Mavromatis K."/>
            <person name="Ivanova N."/>
            <person name="Ovchinnikova G."/>
            <person name="Chertkov O."/>
            <person name="Sims D."/>
            <person name="Brettin T."/>
            <person name="Detter J.C."/>
            <person name="Han C."/>
            <person name="Larimer F."/>
            <person name="Land M."/>
            <person name="Hauser L."/>
            <person name="Markowitz V."/>
            <person name="Cheng J.-F."/>
            <person name="Hugenholtz P."/>
            <person name="Woyke T."/>
            <person name="Wu D."/>
            <person name="Pukall R."/>
            <person name="Klenk H.-P."/>
            <person name="Eisen J.A."/>
        </authorList>
    </citation>
    <scope>NUCLEOTIDE SEQUENCE [LARGE SCALE GENOMIC DNA]</scope>
    <source>
        <strain evidence="5">ATCC 27009 / DSM 446 / BCRC 14685 / JCM 5260 / KCTC 1825 / NBRC 15652 / NCIMB 11725 / NRRL B-14509 / 104-IA</strain>
    </source>
</reference>
<dbReference type="InterPro" id="IPR045857">
    <property type="entry name" value="O16G_dom_2"/>
</dbReference>
<organism evidence="4 5">
    <name type="scientific">Alicyclobacillus acidocaldarius subsp. acidocaldarius (strain ATCC 27009 / DSM 446 / BCRC 14685 / JCM 5260 / KCTC 1825 / NBRC 15652 / NCIMB 11725 / NRRL B-14509 / 104-IA)</name>
    <name type="common">Bacillus acidocaldarius</name>
    <dbReference type="NCBI Taxonomy" id="521098"/>
    <lineage>
        <taxon>Bacteria</taxon>
        <taxon>Bacillati</taxon>
        <taxon>Bacillota</taxon>
        <taxon>Bacilli</taxon>
        <taxon>Bacillales</taxon>
        <taxon>Alicyclobacillaceae</taxon>
        <taxon>Alicyclobacillus</taxon>
    </lineage>
</organism>
<dbReference type="KEGG" id="aac:Aaci_2869"/>
<dbReference type="Gene3D" id="2.60.40.10">
    <property type="entry name" value="Immunoglobulins"/>
    <property type="match status" value="1"/>
</dbReference>
<dbReference type="CAZy" id="GH13">
    <property type="family name" value="Glycoside Hydrolase Family 13"/>
</dbReference>
<dbReference type="InterPro" id="IPR006047">
    <property type="entry name" value="GH13_cat_dom"/>
</dbReference>
<proteinExistence type="predicted"/>
<dbReference type="SUPFAM" id="SSF51445">
    <property type="entry name" value="(Trans)glycosidases"/>
    <property type="match status" value="1"/>
</dbReference>
<evidence type="ECO:0000313" key="4">
    <source>
        <dbReference type="EMBL" id="ACV59873.1"/>
    </source>
</evidence>
<sequence>MELVWQHRWAADAYPLDLSTMVLVLRVARCTPAQRVRVHFGDRYEPDFQNSSEARRYGSDGTFDWFTCRVAAPTRRLKYAFEVLSSTGRAVYLGEGGLADTLDAVQPFQYPYIHPSRVLAVPDWVGHAVAYQIFPDRFAVGEQQLVRPTDPWDARPTPDSVFGGNLRGIVDKLPYLSDLGVNLMYLTPIFQAPSNHKYDTQDYFAVDPAFGTLGDLQLLVREAHRLGIRVVLDAVFNHSGFQFAPFQDVIARGTASPYWSWFFVQGDRVDVESVNYETFATRLRHMPKLNLAEPAAEEYFLQVAKHYVLECDIDGWRFDVANEIDPHFWSRLRSELRALKPDILLIGEIWHDSLPWLMGDAFDGVMNYPLRELVMRYAMDESIDEPAFAEAWVRLYLQYPRPAWRAMWNLLGSHDTERALTRARGHVPSVVLAFAMLFTLPGIPMVYYGDEIGMEGGTDPDCRRGMIWDANLWQLDLREAVRQLAWLKRTHPALAGDTMEIRDANSGVLHYVRLNGTGPHLHIAVCKRRDFGAEVDSPLFAWDVPSRTSGEERKILIWECDSTEGCGHDSRADGFHNQ</sequence>
<evidence type="ECO:0000256" key="2">
    <source>
        <dbReference type="ARBA" id="ARBA00023295"/>
    </source>
</evidence>
<keyword evidence="2" id="KW-0326">Glycosidase</keyword>
<dbReference type="eggNOG" id="COG0366">
    <property type="taxonomic scope" value="Bacteria"/>
</dbReference>
<dbReference type="Proteomes" id="UP000001917">
    <property type="component" value="Chromosome"/>
</dbReference>
<keyword evidence="1" id="KW-0378">Hydrolase</keyword>
<protein>
    <submittedName>
        <fullName evidence="4">Alpha amylase catalytic region</fullName>
    </submittedName>
</protein>
<dbReference type="SUPFAM" id="SSF81296">
    <property type="entry name" value="E set domains"/>
    <property type="match status" value="1"/>
</dbReference>
<dbReference type="CDD" id="cd02857">
    <property type="entry name" value="E_set_CDase_PDE_N"/>
    <property type="match status" value="1"/>
</dbReference>
<dbReference type="SMR" id="C8WUQ7"/>
<dbReference type="SMART" id="SM00642">
    <property type="entry name" value="Aamy"/>
    <property type="match status" value="1"/>
</dbReference>
<gene>
    <name evidence="4" type="ordered locus">Aaci_2869</name>
</gene>
<reference evidence="4 5" key="2">
    <citation type="journal article" date="2010" name="Stand. Genomic Sci.">
        <title>Complete genome sequence of Alicyclobacillus acidocaldarius type strain (104-IA).</title>
        <authorList>
            <person name="Mavromatis K."/>
            <person name="Sikorski J."/>
            <person name="Lapidus A."/>
            <person name="Glavina Del Rio T."/>
            <person name="Copeland A."/>
            <person name="Tice H."/>
            <person name="Cheng J.F."/>
            <person name="Lucas S."/>
            <person name="Chen F."/>
            <person name="Nolan M."/>
            <person name="Bruce D."/>
            <person name="Goodwin L."/>
            <person name="Pitluck S."/>
            <person name="Ivanova N."/>
            <person name="Ovchinnikova G."/>
            <person name="Pati A."/>
            <person name="Chen A."/>
            <person name="Palaniappan K."/>
            <person name="Land M."/>
            <person name="Hauser L."/>
            <person name="Chang Y.J."/>
            <person name="Jeffries C.D."/>
            <person name="Chain P."/>
            <person name="Meincke L."/>
            <person name="Sims D."/>
            <person name="Chertkov O."/>
            <person name="Han C."/>
            <person name="Brettin T."/>
            <person name="Detter J.C."/>
            <person name="Wahrenburg C."/>
            <person name="Rohde M."/>
            <person name="Pukall R."/>
            <person name="Goker M."/>
            <person name="Bristow J."/>
            <person name="Eisen J.A."/>
            <person name="Markowitz V."/>
            <person name="Hugenholtz P."/>
            <person name="Klenk H.P."/>
            <person name="Kyrpides N.C."/>
        </authorList>
    </citation>
    <scope>NUCLEOTIDE SEQUENCE [LARGE SCALE GENOMIC DNA]</scope>
    <source>
        <strain evidence="5">ATCC 27009 / DSM 446 / BCRC 14685 / JCM 5260 / KCTC 1825 / NBRC 15652 / NCIMB 11725 / NRRL B-14509 / 104-IA</strain>
    </source>
</reference>
<dbReference type="PANTHER" id="PTHR10357">
    <property type="entry name" value="ALPHA-AMYLASE FAMILY MEMBER"/>
    <property type="match status" value="1"/>
</dbReference>
<dbReference type="AlphaFoldDB" id="C8WUQ7"/>
<dbReference type="Pfam" id="PF00128">
    <property type="entry name" value="Alpha-amylase"/>
    <property type="match status" value="1"/>
</dbReference>
<dbReference type="InterPro" id="IPR013783">
    <property type="entry name" value="Ig-like_fold"/>
</dbReference>
<keyword evidence="5" id="KW-1185">Reference proteome</keyword>
<dbReference type="Gene3D" id="3.90.400.10">
    <property type="entry name" value="Oligo-1,6-glucosidase, Domain 2"/>
    <property type="match status" value="1"/>
</dbReference>
<dbReference type="CDD" id="cd11338">
    <property type="entry name" value="AmyAc_CMD"/>
    <property type="match status" value="1"/>
</dbReference>
<dbReference type="InterPro" id="IPR014756">
    <property type="entry name" value="Ig_E-set"/>
</dbReference>
<dbReference type="InterPro" id="IPR004185">
    <property type="entry name" value="Glyco_hydro_13_lg-like_dom"/>
</dbReference>
<feature type="domain" description="Glycosyl hydrolase family 13 catalytic" evidence="3">
    <location>
        <begin position="132"/>
        <end position="488"/>
    </location>
</feature>
<dbReference type="InterPro" id="IPR017853">
    <property type="entry name" value="GH"/>
</dbReference>
<dbReference type="GO" id="GO:0005975">
    <property type="term" value="P:carbohydrate metabolic process"/>
    <property type="evidence" value="ECO:0007669"/>
    <property type="project" value="InterPro"/>
</dbReference>
<name>C8WUQ7_ALIAD</name>
<accession>C8WUQ7</accession>
<dbReference type="EMBL" id="CP001727">
    <property type="protein sequence ID" value="ACV59873.1"/>
    <property type="molecule type" value="Genomic_DNA"/>
</dbReference>
<dbReference type="PANTHER" id="PTHR10357:SF210">
    <property type="entry name" value="MALTODEXTRIN GLUCOSIDASE"/>
    <property type="match status" value="1"/>
</dbReference>